<evidence type="ECO:0000256" key="5">
    <source>
        <dbReference type="PROSITE-ProRule" id="PRU01251"/>
    </source>
</evidence>
<dbReference type="Pfam" id="PF02861">
    <property type="entry name" value="Clp_N"/>
    <property type="match status" value="1"/>
</dbReference>
<evidence type="ECO:0000256" key="1">
    <source>
        <dbReference type="ARBA" id="ARBA00022737"/>
    </source>
</evidence>
<dbReference type="PROSITE" id="PS00871">
    <property type="entry name" value="CLPAB_2"/>
    <property type="match status" value="1"/>
</dbReference>
<dbReference type="PRINTS" id="PR00300">
    <property type="entry name" value="CLPPROTEASEA"/>
</dbReference>
<evidence type="ECO:0000256" key="3">
    <source>
        <dbReference type="ARBA" id="ARBA00022840"/>
    </source>
</evidence>
<proteinExistence type="inferred from homology"/>
<dbReference type="SUPFAM" id="SSF81923">
    <property type="entry name" value="Double Clp-N motif"/>
    <property type="match status" value="1"/>
</dbReference>
<dbReference type="CDD" id="cd00009">
    <property type="entry name" value="AAA"/>
    <property type="match status" value="1"/>
</dbReference>
<dbReference type="InterPro" id="IPR018368">
    <property type="entry name" value="ClpA/B_CS1"/>
</dbReference>
<dbReference type="InterPro" id="IPR001270">
    <property type="entry name" value="ClpA/B"/>
</dbReference>
<evidence type="ECO:0000313" key="9">
    <source>
        <dbReference type="Proteomes" id="UP000245206"/>
    </source>
</evidence>
<gene>
    <name evidence="8" type="primary">clpA</name>
    <name evidence="8" type="ORF">LPTSP2_13880</name>
</gene>
<dbReference type="GO" id="GO:0005524">
    <property type="term" value="F:ATP binding"/>
    <property type="evidence" value="ECO:0007669"/>
    <property type="project" value="UniProtKB-KW"/>
</dbReference>
<keyword evidence="2 6" id="KW-0547">Nucleotide-binding</keyword>
<evidence type="ECO:0000256" key="4">
    <source>
        <dbReference type="ARBA" id="ARBA00023186"/>
    </source>
</evidence>
<dbReference type="InterPro" id="IPR004176">
    <property type="entry name" value="Clp_R_N"/>
</dbReference>
<dbReference type="EMBL" id="BFAZ01000006">
    <property type="protein sequence ID" value="GBF42102.1"/>
    <property type="molecule type" value="Genomic_DNA"/>
</dbReference>
<dbReference type="PANTHER" id="PTHR11638">
    <property type="entry name" value="ATP-DEPENDENT CLP PROTEASE"/>
    <property type="match status" value="1"/>
</dbReference>
<dbReference type="InterPro" id="IPR050130">
    <property type="entry name" value="ClpA_ClpB"/>
</dbReference>
<dbReference type="GO" id="GO:0006508">
    <property type="term" value="P:proteolysis"/>
    <property type="evidence" value="ECO:0007669"/>
    <property type="project" value="UniProtKB-KW"/>
</dbReference>
<keyword evidence="8" id="KW-0645">Protease</keyword>
<dbReference type="PROSITE" id="PS00870">
    <property type="entry name" value="CLPAB_1"/>
    <property type="match status" value="1"/>
</dbReference>
<dbReference type="GO" id="GO:0005737">
    <property type="term" value="C:cytoplasm"/>
    <property type="evidence" value="ECO:0007669"/>
    <property type="project" value="TreeGrafter"/>
</dbReference>
<dbReference type="Gene3D" id="1.10.1780.10">
    <property type="entry name" value="Clp, N-terminal domain"/>
    <property type="match status" value="1"/>
</dbReference>
<evidence type="ECO:0000259" key="7">
    <source>
        <dbReference type="PROSITE" id="PS51903"/>
    </source>
</evidence>
<dbReference type="GO" id="GO:0008233">
    <property type="term" value="F:peptidase activity"/>
    <property type="evidence" value="ECO:0007669"/>
    <property type="project" value="UniProtKB-KW"/>
</dbReference>
<keyword evidence="9" id="KW-1185">Reference proteome</keyword>
<dbReference type="Pfam" id="PF17871">
    <property type="entry name" value="AAA_lid_9"/>
    <property type="match status" value="1"/>
</dbReference>
<comment type="caution">
    <text evidence="8">The sequence shown here is derived from an EMBL/GenBank/DDBJ whole genome shotgun (WGS) entry which is preliminary data.</text>
</comment>
<keyword evidence="1 5" id="KW-0677">Repeat</keyword>
<dbReference type="RefSeq" id="WP_108959227.1">
    <property type="nucleotide sequence ID" value="NZ_BFAZ01000006.1"/>
</dbReference>
<dbReference type="PANTHER" id="PTHR11638:SF111">
    <property type="entry name" value="ATP-DEPENDENT CLP PROTEASE ATP-BINDING SUBUNIT CLPA"/>
    <property type="match status" value="1"/>
</dbReference>
<dbReference type="InterPro" id="IPR013461">
    <property type="entry name" value="ClpA"/>
</dbReference>
<dbReference type="InterPro" id="IPR027417">
    <property type="entry name" value="P-loop_NTPase"/>
</dbReference>
<dbReference type="InterPro" id="IPR036628">
    <property type="entry name" value="Clp_N_dom_sf"/>
</dbReference>
<organism evidence="8 9">
    <name type="scientific">Leptospira ellinghausenii</name>
    <dbReference type="NCBI Taxonomy" id="1917822"/>
    <lineage>
        <taxon>Bacteria</taxon>
        <taxon>Pseudomonadati</taxon>
        <taxon>Spirochaetota</taxon>
        <taxon>Spirochaetia</taxon>
        <taxon>Leptospirales</taxon>
        <taxon>Leptospiraceae</taxon>
        <taxon>Leptospira</taxon>
    </lineage>
</organism>
<dbReference type="Pfam" id="PF07724">
    <property type="entry name" value="AAA_2"/>
    <property type="match status" value="1"/>
</dbReference>
<dbReference type="AlphaFoldDB" id="A0A2P2DBT7"/>
<dbReference type="OrthoDB" id="9803641at2"/>
<feature type="domain" description="Clp R" evidence="7">
    <location>
        <begin position="1"/>
        <end position="66"/>
    </location>
</feature>
<dbReference type="CDD" id="cd19499">
    <property type="entry name" value="RecA-like_ClpB_Hsp104-like"/>
    <property type="match status" value="1"/>
</dbReference>
<dbReference type="InterPro" id="IPR019489">
    <property type="entry name" value="Clp_ATPase_C"/>
</dbReference>
<dbReference type="PROSITE" id="PS51903">
    <property type="entry name" value="CLP_R"/>
    <property type="match status" value="1"/>
</dbReference>
<keyword evidence="4 6" id="KW-0143">Chaperone</keyword>
<dbReference type="InterPro" id="IPR003959">
    <property type="entry name" value="ATPase_AAA_core"/>
</dbReference>
<dbReference type="Pfam" id="PF00004">
    <property type="entry name" value="AAA"/>
    <property type="match status" value="1"/>
</dbReference>
<dbReference type="NCBIfam" id="TIGR02639">
    <property type="entry name" value="ClpA"/>
    <property type="match status" value="1"/>
</dbReference>
<dbReference type="Gene3D" id="1.10.8.60">
    <property type="match status" value="2"/>
</dbReference>
<comment type="similarity">
    <text evidence="6">Belongs to the ClpA/ClpB family.</text>
</comment>
<dbReference type="InterPro" id="IPR041546">
    <property type="entry name" value="ClpA/ClpB_AAA_lid"/>
</dbReference>
<dbReference type="SMART" id="SM01086">
    <property type="entry name" value="ClpB_D2-small"/>
    <property type="match status" value="1"/>
</dbReference>
<dbReference type="SUPFAM" id="SSF52540">
    <property type="entry name" value="P-loop containing nucleoside triphosphate hydrolases"/>
    <property type="match status" value="2"/>
</dbReference>
<sequence length="757" mass="84922">MNFSTDLEKTLELAQKEATKYHHEFVTLEHLLYGLTYNEKTKEVLVNVGCDLDLLRKELLSYFEEDLSSISVPNLKIQPKYTVGVQFVIQFAAFHVQNSGKEEVDGNNVLVALFREEDSQACYLLAKQDIKRLDVIKYISHGFKKENDSDEPDFSSEEESFEEEAEVKSKQSALEKFCVNLTEKAKSGKLDPCIGRETEIQRTIHILSRRRKNNPIFVGEAGVGKTSIVEGLAERVVQGKVPKSLLGLEIYSLDMGLVMAGTKFRGEFEERLKAILQELVGKPEKVIFIDEIHTIVGAGAVSGGSLDASNLMKPALANGELKCIGTTTYKEYKSIFEKDHALSRRFQKIEVVEPSREDAIQILNGLKTKYESFHGVHYSQKAIEACVDLSTLHLRDRFLPDKAIDLLDESGAFVKLRDENKEKAKKTVGIFEIESLVAKIAKIPEKTVKADDKKKLESLDAEIKTIVYGQDHAIDQIVDAIHYSRSGLGDEGKPIGSFLFVGPTGVGKTEVAKTLADKMGIQFLRFDMSEYMEKHSVSRLIGSPPGYVGYDQGGQLTDAIAKTPHCVLLFDEIEKAHEDIYNILLQVMDHATLTDSTGKKADFKNVILILTTNTGAQESSKPLLGFDSDRYDDRSMKAIERTFTPEFRNRLTAVIEFNSLSISIVEQVVKRMFQTLQNKAKEKGIQLDITDKAVRYLAETGYDRAMGARPIQRIINSEIGKPLSKKMLFHKDKVKAFLVDLQEIDAKPNLQIVEVES</sequence>
<evidence type="ECO:0000256" key="2">
    <source>
        <dbReference type="ARBA" id="ARBA00022741"/>
    </source>
</evidence>
<evidence type="ECO:0000313" key="8">
    <source>
        <dbReference type="EMBL" id="GBF42102.1"/>
    </source>
</evidence>
<keyword evidence="8" id="KW-0378">Hydrolase</keyword>
<dbReference type="GO" id="GO:0034605">
    <property type="term" value="P:cellular response to heat"/>
    <property type="evidence" value="ECO:0007669"/>
    <property type="project" value="TreeGrafter"/>
</dbReference>
<accession>A0A2P2DBT7</accession>
<reference evidence="9" key="1">
    <citation type="journal article" date="2019" name="Microbiol. Immunol.">
        <title>Molecular and phenotypic characterization of Leptospira johnsonii sp. nov., Leptospira ellinghausenii sp. nov. and Leptospira ryugenii sp. nov. isolated from soil and water in Japan.</title>
        <authorList>
            <person name="Masuzawa T."/>
            <person name="Saito M."/>
            <person name="Nakao R."/>
            <person name="Nikaido Y."/>
            <person name="Matsumoto M."/>
            <person name="Ogawa M."/>
            <person name="Yokoyama M."/>
            <person name="Hidaka Y."/>
            <person name="Tomita J."/>
            <person name="Sakakibara K."/>
            <person name="Suzuki K."/>
            <person name="Yasuda S."/>
            <person name="Sato H."/>
            <person name="Yamaguchi M."/>
            <person name="Yoshida S.I."/>
            <person name="Koizumi N."/>
            <person name="Kawamura Y."/>
        </authorList>
    </citation>
    <scope>NUCLEOTIDE SEQUENCE [LARGE SCALE GENOMIC DNA]</scope>
    <source>
        <strain evidence="9">E18</strain>
    </source>
</reference>
<evidence type="ECO:0000256" key="6">
    <source>
        <dbReference type="RuleBase" id="RU004432"/>
    </source>
</evidence>
<dbReference type="InterPro" id="IPR003593">
    <property type="entry name" value="AAA+_ATPase"/>
</dbReference>
<dbReference type="SMART" id="SM00382">
    <property type="entry name" value="AAA"/>
    <property type="match status" value="2"/>
</dbReference>
<dbReference type="InterPro" id="IPR028299">
    <property type="entry name" value="ClpA/B_CS2"/>
</dbReference>
<dbReference type="Proteomes" id="UP000245206">
    <property type="component" value="Unassembled WGS sequence"/>
</dbReference>
<dbReference type="GO" id="GO:0043335">
    <property type="term" value="P:protein unfolding"/>
    <property type="evidence" value="ECO:0007669"/>
    <property type="project" value="InterPro"/>
</dbReference>
<dbReference type="Gene3D" id="3.40.50.300">
    <property type="entry name" value="P-loop containing nucleotide triphosphate hydrolases"/>
    <property type="match status" value="2"/>
</dbReference>
<dbReference type="Pfam" id="PF10431">
    <property type="entry name" value="ClpB_D2-small"/>
    <property type="match status" value="1"/>
</dbReference>
<protein>
    <submittedName>
        <fullName evidence="8">ATP-dependent clp protease ATP-binding subunit</fullName>
    </submittedName>
</protein>
<dbReference type="FunFam" id="3.40.50.300:FF:000010">
    <property type="entry name" value="Chaperone clpB 1, putative"/>
    <property type="match status" value="1"/>
</dbReference>
<keyword evidence="3 6" id="KW-0067">ATP-binding</keyword>
<name>A0A2P2DBT7_9LEPT</name>
<dbReference type="GO" id="GO:0016887">
    <property type="term" value="F:ATP hydrolysis activity"/>
    <property type="evidence" value="ECO:0007669"/>
    <property type="project" value="InterPro"/>
</dbReference>
<dbReference type="FunFam" id="3.40.50.300:FF:000025">
    <property type="entry name" value="ATP-dependent Clp protease subunit"/>
    <property type="match status" value="1"/>
</dbReference>